<dbReference type="PROSITE" id="PS50011">
    <property type="entry name" value="PROTEIN_KINASE_DOM"/>
    <property type="match status" value="1"/>
</dbReference>
<dbReference type="InterPro" id="IPR015943">
    <property type="entry name" value="WD40/YVTN_repeat-like_dom_sf"/>
</dbReference>
<dbReference type="InterPro" id="IPR008271">
    <property type="entry name" value="Ser/Thr_kinase_AS"/>
</dbReference>
<evidence type="ECO:0000313" key="8">
    <source>
        <dbReference type="EMBL" id="MCF2529384.1"/>
    </source>
</evidence>
<keyword evidence="4 5" id="KW-0067">ATP-binding</keyword>
<dbReference type="AlphaFoldDB" id="A0AA41Q0M9"/>
<dbReference type="CDD" id="cd14014">
    <property type="entry name" value="STKc_PknB_like"/>
    <property type="match status" value="1"/>
</dbReference>
<keyword evidence="2 5" id="KW-0547">Nucleotide-binding</keyword>
<keyword evidence="1" id="KW-0808">Transferase</keyword>
<evidence type="ECO:0000256" key="4">
    <source>
        <dbReference type="ARBA" id="ARBA00022840"/>
    </source>
</evidence>
<evidence type="ECO:0000256" key="3">
    <source>
        <dbReference type="ARBA" id="ARBA00022777"/>
    </source>
</evidence>
<dbReference type="InterPro" id="IPR000719">
    <property type="entry name" value="Prot_kinase_dom"/>
</dbReference>
<dbReference type="PANTHER" id="PTHR43289">
    <property type="entry name" value="MITOGEN-ACTIVATED PROTEIN KINASE KINASE KINASE 20-RELATED"/>
    <property type="match status" value="1"/>
</dbReference>
<feature type="compositionally biased region" description="Low complexity" evidence="6">
    <location>
        <begin position="878"/>
        <end position="903"/>
    </location>
</feature>
<dbReference type="InterPro" id="IPR011009">
    <property type="entry name" value="Kinase-like_dom_sf"/>
</dbReference>
<feature type="binding site" evidence="5">
    <location>
        <position position="43"/>
    </location>
    <ligand>
        <name>ATP</name>
        <dbReference type="ChEBI" id="CHEBI:30616"/>
    </ligand>
</feature>
<dbReference type="PANTHER" id="PTHR43289:SF34">
    <property type="entry name" value="SERINE_THREONINE-PROTEIN KINASE YBDM-RELATED"/>
    <property type="match status" value="1"/>
</dbReference>
<evidence type="ECO:0000256" key="2">
    <source>
        <dbReference type="ARBA" id="ARBA00022741"/>
    </source>
</evidence>
<feature type="region of interest" description="Disordered" evidence="6">
    <location>
        <begin position="765"/>
        <end position="791"/>
    </location>
</feature>
<dbReference type="SMART" id="SM00220">
    <property type="entry name" value="S_TKc"/>
    <property type="match status" value="1"/>
</dbReference>
<accession>A0AA41Q0M9</accession>
<name>A0AA41Q0M9_9ACTN</name>
<feature type="region of interest" description="Disordered" evidence="6">
    <location>
        <begin position="298"/>
        <end position="354"/>
    </location>
</feature>
<dbReference type="GO" id="GO:0005524">
    <property type="term" value="F:ATP binding"/>
    <property type="evidence" value="ECO:0007669"/>
    <property type="project" value="UniProtKB-UniRule"/>
</dbReference>
<evidence type="ECO:0000259" key="7">
    <source>
        <dbReference type="PROSITE" id="PS50011"/>
    </source>
</evidence>
<reference evidence="8" key="1">
    <citation type="submission" date="2022-01" db="EMBL/GenBank/DDBJ databases">
        <title>Genome-Based Taxonomic Classification of the Phylum Actinobacteria.</title>
        <authorList>
            <person name="Gao Y."/>
        </authorList>
    </citation>
    <scope>NUCLEOTIDE SEQUENCE</scope>
    <source>
        <strain evidence="8">KLBMP 8922</strain>
    </source>
</reference>
<dbReference type="InterPro" id="IPR002372">
    <property type="entry name" value="PQQ_rpt_dom"/>
</dbReference>
<feature type="region of interest" description="Disordered" evidence="6">
    <location>
        <begin position="878"/>
        <end position="915"/>
    </location>
</feature>
<protein>
    <submittedName>
        <fullName evidence="8">PQQ-binding-like beta-propeller repeat protein</fullName>
    </submittedName>
</protein>
<evidence type="ECO:0000313" key="9">
    <source>
        <dbReference type="Proteomes" id="UP001165378"/>
    </source>
</evidence>
<feature type="compositionally biased region" description="Low complexity" evidence="6">
    <location>
        <begin position="331"/>
        <end position="346"/>
    </location>
</feature>
<dbReference type="Pfam" id="PF00069">
    <property type="entry name" value="Pkinase"/>
    <property type="match status" value="1"/>
</dbReference>
<dbReference type="InterPro" id="IPR018391">
    <property type="entry name" value="PQQ_b-propeller_rpt"/>
</dbReference>
<keyword evidence="9" id="KW-1185">Reference proteome</keyword>
<dbReference type="SMART" id="SM00564">
    <property type="entry name" value="PQQ"/>
    <property type="match status" value="5"/>
</dbReference>
<gene>
    <name evidence="8" type="ORF">LZ495_19490</name>
</gene>
<dbReference type="Pfam" id="PF13360">
    <property type="entry name" value="PQQ_2"/>
    <property type="match status" value="2"/>
</dbReference>
<dbReference type="EMBL" id="JAKFHA010000011">
    <property type="protein sequence ID" value="MCF2529384.1"/>
    <property type="molecule type" value="Genomic_DNA"/>
</dbReference>
<dbReference type="Gene3D" id="2.40.10.480">
    <property type="match status" value="2"/>
</dbReference>
<evidence type="ECO:0000256" key="5">
    <source>
        <dbReference type="PROSITE-ProRule" id="PRU10141"/>
    </source>
</evidence>
<feature type="domain" description="Protein kinase" evidence="7">
    <location>
        <begin position="15"/>
        <end position="283"/>
    </location>
</feature>
<dbReference type="Proteomes" id="UP001165378">
    <property type="component" value="Unassembled WGS sequence"/>
</dbReference>
<dbReference type="Gene3D" id="1.10.510.10">
    <property type="entry name" value="Transferase(Phosphotransferase) domain 1"/>
    <property type="match status" value="1"/>
</dbReference>
<dbReference type="Gene3D" id="3.30.200.20">
    <property type="entry name" value="Phosphorylase Kinase, domain 1"/>
    <property type="match status" value="1"/>
</dbReference>
<dbReference type="GO" id="GO:0004674">
    <property type="term" value="F:protein serine/threonine kinase activity"/>
    <property type="evidence" value="ECO:0007669"/>
    <property type="project" value="TreeGrafter"/>
</dbReference>
<dbReference type="PROSITE" id="PS00108">
    <property type="entry name" value="PROTEIN_KINASE_ST"/>
    <property type="match status" value="1"/>
</dbReference>
<sequence>MEALRPGDPTQLGPYRLRGRLGEGGMGEVFLGVSPAGLRAAVKTVRPEYAHDPGFRDRFRREVAAARRVDSAWTAPIAEADPDSDPPWLATEYLSGIPLSEAVAGHGPLPERAVRVLAAQLVEALMAIHRAGLVHRDLKPSNVILGRDRPRVIDFGISRALDFATHTLTTPGGAVGSPGYMSPEQAAGGQLDQRSDIFALGGVLVYAASGGSPFGAAPQNAMQMLFQIIHGEPNLENVPDGLRGLIADCLAKNPDDRPTLDAILQRTVGDADVAEAAAGGAWLPAPLLAELIQRQNADPADSSGGLRIPGAGGTPPATRPHNGADGVTDVLPGAAPTMPGTAPLTAHLPGSAPGPLTVPAPPAAPPTVGLTQIGPPSGATSGAPFGPAPLPAARRGPSRRTVLIGGAVAGVSAVGAVTGWALTRSSEPGGRKAWELPIGSVTGVYAAAAGKYLVLAGQGGATKDARVAAKVTAVHTGSGERAWQRNTAGPYVGRPVVSEKHGVVFAHSWAPTESSAPSKYHSTVYAFRLDDGTPLWEAQFDSLDVQLAQTADDLLVVTVAPPTDSSSDIAKGKVVAYQAVSGEQAWTFPLPQNAPDAKAPWIEGGTVVVACSPDSSSESGAVYGLRLADGSRLWTWPVPKGQWMTAATASADRAYVRSVTDSASTSYAEYRVVTALSLADGKPLWRRDNLPAGSGPRLKADAATSSVFVLTNGSDQADRDKVDAWIQAVDASTGGVRWQFKPPGLMISSAIVDGPTMYVSAWPSDRQAGRVTETATPSPTPTATAPPPQTGGKVYAVDIATGRFVWEWNSPAAGALTAPQVAGGVVCVGMSADGGHPAAAFGIGAKDGRMRWKYDQFSGVDLSGQLASDDRFHLVAATADSSSATASPDSAPTPSTTGPSTTAVGGGATVYQLRP</sequence>
<dbReference type="InterPro" id="IPR011047">
    <property type="entry name" value="Quinoprotein_ADH-like_sf"/>
</dbReference>
<evidence type="ECO:0000256" key="1">
    <source>
        <dbReference type="ARBA" id="ARBA00022679"/>
    </source>
</evidence>
<dbReference type="InterPro" id="IPR017441">
    <property type="entry name" value="Protein_kinase_ATP_BS"/>
</dbReference>
<dbReference type="SUPFAM" id="SSF56112">
    <property type="entry name" value="Protein kinase-like (PK-like)"/>
    <property type="match status" value="1"/>
</dbReference>
<dbReference type="SUPFAM" id="SSF50998">
    <property type="entry name" value="Quinoprotein alcohol dehydrogenase-like"/>
    <property type="match status" value="1"/>
</dbReference>
<proteinExistence type="predicted"/>
<feature type="compositionally biased region" description="Pro residues" evidence="6">
    <location>
        <begin position="778"/>
        <end position="789"/>
    </location>
</feature>
<evidence type="ECO:0000256" key="6">
    <source>
        <dbReference type="SAM" id="MobiDB-lite"/>
    </source>
</evidence>
<keyword evidence="3" id="KW-0418">Kinase</keyword>
<dbReference type="Gene3D" id="2.130.10.10">
    <property type="entry name" value="YVTN repeat-like/Quinoprotein amine dehydrogenase"/>
    <property type="match status" value="1"/>
</dbReference>
<dbReference type="PROSITE" id="PS00107">
    <property type="entry name" value="PROTEIN_KINASE_ATP"/>
    <property type="match status" value="1"/>
</dbReference>
<organism evidence="8 9">
    <name type="scientific">Yinghuangia soli</name>
    <dbReference type="NCBI Taxonomy" id="2908204"/>
    <lineage>
        <taxon>Bacteria</taxon>
        <taxon>Bacillati</taxon>
        <taxon>Actinomycetota</taxon>
        <taxon>Actinomycetes</taxon>
        <taxon>Kitasatosporales</taxon>
        <taxon>Streptomycetaceae</taxon>
        <taxon>Yinghuangia</taxon>
    </lineage>
</organism>
<comment type="caution">
    <text evidence="8">The sequence shown here is derived from an EMBL/GenBank/DDBJ whole genome shotgun (WGS) entry which is preliminary data.</text>
</comment>
<dbReference type="RefSeq" id="WP_235053664.1">
    <property type="nucleotide sequence ID" value="NZ_JAKFHA010000011.1"/>
</dbReference>